<keyword evidence="4" id="KW-0472">Membrane</keyword>
<comment type="subcellular location">
    <subcellularLocation>
        <location evidence="1">Nucleus membrane</location>
        <topology evidence="1">Multi-pass membrane protein</topology>
    </subcellularLocation>
</comment>
<reference evidence="6" key="2">
    <citation type="journal article" date="2021" name="Genome Biol. Evol.">
        <title>Developing a high-quality reference genome for a parasitic bivalve with doubly uniparental inheritance (Bivalvia: Unionida).</title>
        <authorList>
            <person name="Smith C.H."/>
        </authorList>
    </citation>
    <scope>NUCLEOTIDE SEQUENCE</scope>
    <source>
        <strain evidence="6">CHS0354</strain>
        <tissue evidence="6">Mantle</tissue>
    </source>
</reference>
<dbReference type="PANTHER" id="PTHR12455">
    <property type="entry name" value="NUCLEOLAR COMPLEX PROTEIN 4"/>
    <property type="match status" value="1"/>
</dbReference>
<dbReference type="AlphaFoldDB" id="A0AAE0T9Q1"/>
<dbReference type="GO" id="GO:0030692">
    <property type="term" value="C:Noc4p-Nop14p complex"/>
    <property type="evidence" value="ECO:0007669"/>
    <property type="project" value="TreeGrafter"/>
</dbReference>
<protein>
    <recommendedName>
        <fullName evidence="5">CCAAT-binding factor domain-containing protein</fullName>
    </recommendedName>
</protein>
<reference evidence="6" key="1">
    <citation type="journal article" date="2021" name="Genome Biol. Evol.">
        <title>A High-Quality Reference Genome for a Parasitic Bivalve with Doubly Uniparental Inheritance (Bivalvia: Unionida).</title>
        <authorList>
            <person name="Smith C.H."/>
        </authorList>
    </citation>
    <scope>NUCLEOTIDE SEQUENCE</scope>
    <source>
        <strain evidence="6">CHS0354</strain>
    </source>
</reference>
<dbReference type="SUPFAM" id="SSF48371">
    <property type="entry name" value="ARM repeat"/>
    <property type="match status" value="1"/>
</dbReference>
<evidence type="ECO:0000256" key="4">
    <source>
        <dbReference type="ARBA" id="ARBA00022989"/>
    </source>
</evidence>
<accession>A0AAE0T9Q1</accession>
<keyword evidence="4" id="KW-1133">Transmembrane helix</keyword>
<dbReference type="InterPro" id="IPR027193">
    <property type="entry name" value="Noc4"/>
</dbReference>
<dbReference type="GO" id="GO:0042254">
    <property type="term" value="P:ribosome biogenesis"/>
    <property type="evidence" value="ECO:0007669"/>
    <property type="project" value="InterPro"/>
</dbReference>
<gene>
    <name evidence="6" type="ORF">CHS0354_041389</name>
</gene>
<dbReference type="EMBL" id="JAEAOA010002346">
    <property type="protein sequence ID" value="KAK3606447.1"/>
    <property type="molecule type" value="Genomic_DNA"/>
</dbReference>
<dbReference type="PANTHER" id="PTHR12455:SF0">
    <property type="entry name" value="NUCLEOLAR COMPLEX PROTEIN 4 HOMOLOG"/>
    <property type="match status" value="1"/>
</dbReference>
<dbReference type="GO" id="GO:0032040">
    <property type="term" value="C:small-subunit processome"/>
    <property type="evidence" value="ECO:0007669"/>
    <property type="project" value="TreeGrafter"/>
</dbReference>
<sequence length="514" mass="59666">MEATRCAKRVIKDEIRCIKQRAKRCIEIRRHANELLDIAKYLEGEDEQVIITAVKALHKIFSRFLSAGEMYLEQKVTEDMKMTKEEEYRHWLQQQYMSVIAKFLELLESSNIQLQEIVLSVLMKFVATEGNHPVAKVPAKQSCFPMKLFQKILLSLLSPNTNFQHVLTKFEEYFTYDDARYFIFRFLLSDMRQKSKTETSECYLSNVLSLLEHVTFPVTSTEVLTNFLTRPPEEGMSKKLNSLKEQKKLFTTVWLEFLRFKLSPSLYKRVLVILHDKVIPHMTSPLLLSDFLTDSFNVGGAISLLALNGLFVLVHKYNLEYPDFFKKLYSLLEPSIFHVKYRARFFFLTDLFLTSTHLPAYLVAAFAKKISRISLTAPPSGVLVAIPLIYNLINRHPNCKSLLHRADGCTDGDEDPYDPTEPDPAKCRALESSLWEIKTLQSHYYHEVKKVAHKIDHPLHAEEIDLSKKFDTTIDDLFDEEVRKKLKTAHLTFEPPKGLLGTKDDRLKLCWTLE</sequence>
<organism evidence="6 7">
    <name type="scientific">Potamilus streckersoni</name>
    <dbReference type="NCBI Taxonomy" id="2493646"/>
    <lineage>
        <taxon>Eukaryota</taxon>
        <taxon>Metazoa</taxon>
        <taxon>Spiralia</taxon>
        <taxon>Lophotrochozoa</taxon>
        <taxon>Mollusca</taxon>
        <taxon>Bivalvia</taxon>
        <taxon>Autobranchia</taxon>
        <taxon>Heteroconchia</taxon>
        <taxon>Palaeoheterodonta</taxon>
        <taxon>Unionida</taxon>
        <taxon>Unionoidea</taxon>
        <taxon>Unionidae</taxon>
        <taxon>Ambleminae</taxon>
        <taxon>Lampsilini</taxon>
        <taxon>Potamilus</taxon>
    </lineage>
</organism>
<evidence type="ECO:0000313" key="7">
    <source>
        <dbReference type="Proteomes" id="UP001195483"/>
    </source>
</evidence>
<evidence type="ECO:0000313" key="6">
    <source>
        <dbReference type="EMBL" id="KAK3606447.1"/>
    </source>
</evidence>
<evidence type="ECO:0000256" key="3">
    <source>
        <dbReference type="ARBA" id="ARBA00022692"/>
    </source>
</evidence>
<dbReference type="InterPro" id="IPR016024">
    <property type="entry name" value="ARM-type_fold"/>
</dbReference>
<keyword evidence="7" id="KW-1185">Reference proteome</keyword>
<dbReference type="GO" id="GO:0031965">
    <property type="term" value="C:nuclear membrane"/>
    <property type="evidence" value="ECO:0007669"/>
    <property type="project" value="UniProtKB-SubCell"/>
</dbReference>
<name>A0AAE0T9Q1_9BIVA</name>
<dbReference type="Pfam" id="PF03914">
    <property type="entry name" value="CBF"/>
    <property type="match status" value="1"/>
</dbReference>
<proteinExistence type="inferred from homology"/>
<evidence type="ECO:0000256" key="2">
    <source>
        <dbReference type="ARBA" id="ARBA00007797"/>
    </source>
</evidence>
<reference evidence="6" key="3">
    <citation type="submission" date="2023-05" db="EMBL/GenBank/DDBJ databases">
        <authorList>
            <person name="Smith C.H."/>
        </authorList>
    </citation>
    <scope>NUCLEOTIDE SEQUENCE</scope>
    <source>
        <strain evidence="6">CHS0354</strain>
        <tissue evidence="6">Mantle</tissue>
    </source>
</reference>
<dbReference type="Proteomes" id="UP001195483">
    <property type="component" value="Unassembled WGS sequence"/>
</dbReference>
<dbReference type="InterPro" id="IPR005612">
    <property type="entry name" value="CCAAT-binding_factor"/>
</dbReference>
<comment type="caution">
    <text evidence="6">The sequence shown here is derived from an EMBL/GenBank/DDBJ whole genome shotgun (WGS) entry which is preliminary data.</text>
</comment>
<comment type="similarity">
    <text evidence="2">Belongs to the CBF/MAK21 family.</text>
</comment>
<keyword evidence="3" id="KW-0812">Transmembrane</keyword>
<evidence type="ECO:0000259" key="5">
    <source>
        <dbReference type="Pfam" id="PF03914"/>
    </source>
</evidence>
<feature type="domain" description="CCAAT-binding factor" evidence="5">
    <location>
        <begin position="303"/>
        <end position="452"/>
    </location>
</feature>
<evidence type="ECO:0000256" key="1">
    <source>
        <dbReference type="ARBA" id="ARBA00004232"/>
    </source>
</evidence>